<gene>
    <name evidence="1" type="ORF">ACEZDE_08710</name>
</gene>
<proteinExistence type="predicted"/>
<dbReference type="Proteomes" id="UP001592531">
    <property type="component" value="Unassembled WGS sequence"/>
</dbReference>
<keyword evidence="2" id="KW-1185">Reference proteome</keyword>
<organism evidence="1 2">
    <name type="scientific">Streptacidiphilus cavernicola</name>
    <dbReference type="NCBI Taxonomy" id="3342716"/>
    <lineage>
        <taxon>Bacteria</taxon>
        <taxon>Bacillati</taxon>
        <taxon>Actinomycetota</taxon>
        <taxon>Actinomycetes</taxon>
        <taxon>Kitasatosporales</taxon>
        <taxon>Streptomycetaceae</taxon>
        <taxon>Streptacidiphilus</taxon>
    </lineage>
</organism>
<comment type="caution">
    <text evidence="1">The sequence shown here is derived from an EMBL/GenBank/DDBJ whole genome shotgun (WGS) entry which is preliminary data.</text>
</comment>
<dbReference type="EMBL" id="JBHFAB010000005">
    <property type="protein sequence ID" value="MFC1416722.1"/>
    <property type="molecule type" value="Genomic_DNA"/>
</dbReference>
<evidence type="ECO:0000313" key="2">
    <source>
        <dbReference type="Proteomes" id="UP001592531"/>
    </source>
</evidence>
<protein>
    <submittedName>
        <fullName evidence="1">Uncharacterized protein</fullName>
    </submittedName>
</protein>
<name>A0ABV6VT67_9ACTN</name>
<sequence>MEIQAQGDLEYLVRPEGVDTVVRVTPDVLRRVAAAVTDEAAVVDQSVRWLLERQDAQDLPPLIDLDDIAAAYPGFIDDLDRRLGEGSSR</sequence>
<evidence type="ECO:0000313" key="1">
    <source>
        <dbReference type="EMBL" id="MFC1416722.1"/>
    </source>
</evidence>
<accession>A0ABV6VT67</accession>
<reference evidence="1 2" key="1">
    <citation type="submission" date="2024-09" db="EMBL/GenBank/DDBJ databases">
        <authorList>
            <person name="Lee S.D."/>
        </authorList>
    </citation>
    <scope>NUCLEOTIDE SEQUENCE [LARGE SCALE GENOMIC DNA]</scope>
    <source>
        <strain evidence="1 2">N8-3</strain>
    </source>
</reference>
<dbReference type="RefSeq" id="WP_380534208.1">
    <property type="nucleotide sequence ID" value="NZ_JBHFAB010000005.1"/>
</dbReference>